<accession>A0A0C3BPZ3</accession>
<feature type="signal peptide" evidence="1">
    <location>
        <begin position="1"/>
        <end position="19"/>
    </location>
</feature>
<dbReference type="InterPro" id="IPR002018">
    <property type="entry name" value="CarbesteraseB"/>
</dbReference>
<dbReference type="Pfam" id="PF00135">
    <property type="entry name" value="COesterase"/>
    <property type="match status" value="1"/>
</dbReference>
<name>A0A0C3BPZ3_SERVB</name>
<dbReference type="PANTHER" id="PTHR45570">
    <property type="entry name" value="CARBOXYLIC ESTER HYDROLASE"/>
    <property type="match status" value="1"/>
</dbReference>
<evidence type="ECO:0000256" key="1">
    <source>
        <dbReference type="SAM" id="SignalP"/>
    </source>
</evidence>
<sequence length="549" mass="58567">MVLIFSLVFSFLLVRLTLAAPAHHADLVVKDRTIKDRSVGCNFPFASCASCSNGVVTFNYGSGSLLGSLTSSGAIRFTVKYANAQRFQPPQIAPITLGTFLNATSLPPMCPQPFVSSSQYSEDCLYFVVYAPTNITPAIWSGGAPVLVWIHGGSYYYGSASDPIIDGSKLAAATGSIVVVPQYRLGALGYLPPSSYSANKNLGIQDVITALKYIQNVIGFMGGDKTKVVLAGQSSGANIIRNLLATPSANNLFSRAILASDPMNYGFLQPSTFTNLQTALYSSLNCGNCLTTSLPDIITAQSNLISQAPSIDPAAGMAQPIRPVLDGTLIQYSLTTTFPQTLKNLLITTVKDEAGSVTYDSIGYPIPPAYFDFVAGQIYGTDRAADVEDYYGTKERQTDDIRPDLVTIGTDGAWRCPNYSFARTWASKGGNIWVAEYTLGSTYPVNAGFEFCTTGGHVCHQDDLPIVFGTATSPTAAQTALIAQVQARWGAFIRTGNPNTSGYQNWSQVPYSGVVPVMNLGGTSAIPLGACAPTVWGSSILYDYQIYSQ</sequence>
<evidence type="ECO:0000313" key="3">
    <source>
        <dbReference type="EMBL" id="KIM33531.1"/>
    </source>
</evidence>
<dbReference type="AlphaFoldDB" id="A0A0C3BPZ3"/>
<dbReference type="STRING" id="933852.A0A0C3BPZ3"/>
<keyword evidence="1" id="KW-0732">Signal</keyword>
<dbReference type="OrthoDB" id="408631at2759"/>
<dbReference type="Gene3D" id="3.40.50.1820">
    <property type="entry name" value="alpha/beta hydrolase"/>
    <property type="match status" value="1"/>
</dbReference>
<dbReference type="ESTHER" id="9homo-a0a0c3bpz3">
    <property type="family name" value="Fungal_carboxylesterase_lipase"/>
</dbReference>
<organism evidence="3 4">
    <name type="scientific">Serendipita vermifera MAFF 305830</name>
    <dbReference type="NCBI Taxonomy" id="933852"/>
    <lineage>
        <taxon>Eukaryota</taxon>
        <taxon>Fungi</taxon>
        <taxon>Dikarya</taxon>
        <taxon>Basidiomycota</taxon>
        <taxon>Agaricomycotina</taxon>
        <taxon>Agaricomycetes</taxon>
        <taxon>Sebacinales</taxon>
        <taxon>Serendipitaceae</taxon>
        <taxon>Serendipita</taxon>
    </lineage>
</organism>
<protein>
    <recommendedName>
        <fullName evidence="2">Carboxylesterase type B domain-containing protein</fullName>
    </recommendedName>
</protein>
<dbReference type="InterPro" id="IPR029058">
    <property type="entry name" value="AB_hydrolase_fold"/>
</dbReference>
<dbReference type="PANTHER" id="PTHR45570:SF1">
    <property type="entry name" value="CARBOXYLIC ESTER HYDROLASE"/>
    <property type="match status" value="1"/>
</dbReference>
<reference evidence="3 4" key="1">
    <citation type="submission" date="2014-04" db="EMBL/GenBank/DDBJ databases">
        <authorList>
            <consortium name="DOE Joint Genome Institute"/>
            <person name="Kuo A."/>
            <person name="Zuccaro A."/>
            <person name="Kohler A."/>
            <person name="Nagy L.G."/>
            <person name="Floudas D."/>
            <person name="Copeland A."/>
            <person name="Barry K.W."/>
            <person name="Cichocki N."/>
            <person name="Veneault-Fourrey C."/>
            <person name="LaButti K."/>
            <person name="Lindquist E.A."/>
            <person name="Lipzen A."/>
            <person name="Lundell T."/>
            <person name="Morin E."/>
            <person name="Murat C."/>
            <person name="Sun H."/>
            <person name="Tunlid A."/>
            <person name="Henrissat B."/>
            <person name="Grigoriev I.V."/>
            <person name="Hibbett D.S."/>
            <person name="Martin F."/>
            <person name="Nordberg H.P."/>
            <person name="Cantor M.N."/>
            <person name="Hua S.X."/>
        </authorList>
    </citation>
    <scope>NUCLEOTIDE SEQUENCE [LARGE SCALE GENOMIC DNA]</scope>
    <source>
        <strain evidence="3 4">MAFF 305830</strain>
    </source>
</reference>
<dbReference type="EMBL" id="KN824278">
    <property type="protein sequence ID" value="KIM33531.1"/>
    <property type="molecule type" value="Genomic_DNA"/>
</dbReference>
<evidence type="ECO:0000313" key="4">
    <source>
        <dbReference type="Proteomes" id="UP000054097"/>
    </source>
</evidence>
<reference evidence="4" key="2">
    <citation type="submission" date="2015-01" db="EMBL/GenBank/DDBJ databases">
        <title>Evolutionary Origins and Diversification of the Mycorrhizal Mutualists.</title>
        <authorList>
            <consortium name="DOE Joint Genome Institute"/>
            <consortium name="Mycorrhizal Genomics Consortium"/>
            <person name="Kohler A."/>
            <person name="Kuo A."/>
            <person name="Nagy L.G."/>
            <person name="Floudas D."/>
            <person name="Copeland A."/>
            <person name="Barry K.W."/>
            <person name="Cichocki N."/>
            <person name="Veneault-Fourrey C."/>
            <person name="LaButti K."/>
            <person name="Lindquist E.A."/>
            <person name="Lipzen A."/>
            <person name="Lundell T."/>
            <person name="Morin E."/>
            <person name="Murat C."/>
            <person name="Riley R."/>
            <person name="Ohm R."/>
            <person name="Sun H."/>
            <person name="Tunlid A."/>
            <person name="Henrissat B."/>
            <person name="Grigoriev I.V."/>
            <person name="Hibbett D.S."/>
            <person name="Martin F."/>
        </authorList>
    </citation>
    <scope>NUCLEOTIDE SEQUENCE [LARGE SCALE GENOMIC DNA]</scope>
    <source>
        <strain evidence="4">MAFF 305830</strain>
    </source>
</reference>
<dbReference type="SUPFAM" id="SSF53474">
    <property type="entry name" value="alpha/beta-Hydrolases"/>
    <property type="match status" value="1"/>
</dbReference>
<feature type="domain" description="Carboxylesterase type B" evidence="2">
    <location>
        <begin position="77"/>
        <end position="509"/>
    </location>
</feature>
<feature type="chain" id="PRO_5002175768" description="Carboxylesterase type B domain-containing protein" evidence="1">
    <location>
        <begin position="20"/>
        <end position="549"/>
    </location>
</feature>
<dbReference type="Proteomes" id="UP000054097">
    <property type="component" value="Unassembled WGS sequence"/>
</dbReference>
<keyword evidence="4" id="KW-1185">Reference proteome</keyword>
<dbReference type="HOGENOM" id="CLU_006586_16_2_1"/>
<proteinExistence type="predicted"/>
<gene>
    <name evidence="3" type="ORF">M408DRAFT_14228</name>
</gene>
<evidence type="ECO:0000259" key="2">
    <source>
        <dbReference type="Pfam" id="PF00135"/>
    </source>
</evidence>